<comment type="similarity">
    <text evidence="4">Belongs to the lysine N(6)-hydroxylase/L-ornithine N(5)-oxygenase family.</text>
</comment>
<comment type="cofactor">
    <cofactor evidence="2">
        <name>FAD</name>
        <dbReference type="ChEBI" id="CHEBI:57692"/>
    </cofactor>
</comment>
<evidence type="ECO:0000256" key="13">
    <source>
        <dbReference type="ARBA" id="ARBA00049248"/>
    </source>
</evidence>
<keyword evidence="9 14" id="KW-0663">Pyridoxal phosphate</keyword>
<comment type="cofactor">
    <cofactor evidence="1 14">
        <name>pyridoxal 5'-phosphate</name>
        <dbReference type="ChEBI" id="CHEBI:597326"/>
    </cofactor>
</comment>
<dbReference type="AlphaFoldDB" id="A0A7R9IY37"/>
<evidence type="ECO:0000256" key="6">
    <source>
        <dbReference type="ARBA" id="ARBA00022630"/>
    </source>
</evidence>
<dbReference type="PANTHER" id="PTHR42802:SF1">
    <property type="entry name" value="L-ORNITHINE N(5)-MONOOXYGENASE"/>
    <property type="match status" value="1"/>
</dbReference>
<dbReference type="Gene3D" id="3.50.50.60">
    <property type="entry name" value="FAD/NAD(P)-binding domain"/>
    <property type="match status" value="1"/>
</dbReference>
<reference evidence="15" key="1">
    <citation type="submission" date="2020-11" db="EMBL/GenBank/DDBJ databases">
        <authorList>
            <person name="Tran Van P."/>
        </authorList>
    </citation>
    <scope>NUCLEOTIDE SEQUENCE</scope>
</reference>
<dbReference type="GO" id="GO:0019752">
    <property type="term" value="P:carboxylic acid metabolic process"/>
    <property type="evidence" value="ECO:0007669"/>
    <property type="project" value="InterPro"/>
</dbReference>
<feature type="modified residue" description="N6-(pyridoxal phosphate)lysine" evidence="14">
    <location>
        <position position="328"/>
    </location>
</feature>
<dbReference type="Pfam" id="PF00282">
    <property type="entry name" value="Pyridoxal_deC"/>
    <property type="match status" value="1"/>
</dbReference>
<dbReference type="InterPro" id="IPR025700">
    <property type="entry name" value="Lys/Orn_oxygenase"/>
</dbReference>
<dbReference type="PANTHER" id="PTHR42802">
    <property type="entry name" value="MONOOXYGENASE"/>
    <property type="match status" value="1"/>
</dbReference>
<comment type="catalytic activity">
    <reaction evidence="13">
        <text>L-ornithine + NADH + O2 = N(5)-hydroxy-L-ornithine + NAD(+) + H2O</text>
        <dbReference type="Rhea" id="RHEA:41512"/>
        <dbReference type="ChEBI" id="CHEBI:15377"/>
        <dbReference type="ChEBI" id="CHEBI:15379"/>
        <dbReference type="ChEBI" id="CHEBI:46911"/>
        <dbReference type="ChEBI" id="CHEBI:57540"/>
        <dbReference type="ChEBI" id="CHEBI:57945"/>
        <dbReference type="ChEBI" id="CHEBI:78275"/>
        <dbReference type="EC" id="1.14.13.196"/>
    </reaction>
</comment>
<dbReference type="InterPro" id="IPR015424">
    <property type="entry name" value="PyrdxlP-dep_Trfase"/>
</dbReference>
<evidence type="ECO:0000256" key="3">
    <source>
        <dbReference type="ARBA" id="ARBA00004924"/>
    </source>
</evidence>
<dbReference type="InterPro" id="IPR015421">
    <property type="entry name" value="PyrdxlP-dep_Trfase_major"/>
</dbReference>
<evidence type="ECO:0000256" key="8">
    <source>
        <dbReference type="ARBA" id="ARBA00022857"/>
    </source>
</evidence>
<sequence length="911" mass="102904">MLLRSSTQAAQDLAPASNASGAETAIFNDQQLAAWSQQTQEVLALMTRTVTGVEKPFSGILPHELAAEFSEVDLDRPLGNNDDALTELSQLYLRDAVWFHHPKYLAHLNCPVVLPSLMAEQIMAAVNSSVDTWDQSAGGTLIEQKVIDWTLGRIGLPAGSDGIFTSGGTQSNLMAMLLARDSWCAAHHPGHLIKHRGLPETASKWRVFTSKLSHFSIQKSMAILGLGYDAVIAVDHDAHYRMDVACLAKEIEKCRSEGLIPIAVVATSGTTDFGSIDPLPEIARLCDDYGLWMHIDAAYGCGLLVSENHRSRLNGIERADSVTVDYHKSFFQTVSCGAFFVRDSHNLKHVTHHADYLNPLSAQQEGTPNLVNKSIQTTRRFDALKMWLTLRVMGPAALGDAFDTLIELTQAAHERLTAHPAIEVLHAPELTTQIFRYVPGKNASDAQIDEINAAIRKALFGNAVIAGTKVDGRQYLKFTLLNPTTTIADIEDVLSLIAHYGREQPVEGLNGLFLDENPGFDWHTGMMLENAHLQTPFMADLVTLADPTSPYSLLNYMKEKGKLYSFYIREDFFLMRKEYNQYCQWASSRLSNLRWNSHVEYVSYDETAGVYQLQVTDTRNGQKQNYLARHLILGTGPKAWMPECSQPHRQRQRLTHSSHYLVNKAELQQKRSITVLGSGQSAAEIYYDLLTDIDRFGYQLNWITRAPRFYPLEYTKLTLEMTSPEWVDYFHALPASTRDELNARHKNLYKGINSSLINDIYDLMYVKQLDGDLNVNLFTHSALTAMRWLPQGEFELTLHQEEQDCTFTRRTEGLVMATGYHYQPPMFLEGINARLRWDDKGRYDVQRNYSIDYHNQIFVQNAELHTHGFVTPDLGMACYRNSVLLRELTGREVYPIERQIAFQTFPAKSEH</sequence>
<dbReference type="EMBL" id="OE179524">
    <property type="protein sequence ID" value="CAD7569022.1"/>
    <property type="molecule type" value="Genomic_DNA"/>
</dbReference>
<evidence type="ECO:0000256" key="14">
    <source>
        <dbReference type="PIRSR" id="PIRSR602129-50"/>
    </source>
</evidence>
<keyword evidence="7" id="KW-0274">FAD</keyword>
<keyword evidence="8" id="KW-0521">NADP</keyword>
<dbReference type="InterPro" id="IPR036188">
    <property type="entry name" value="FAD/NAD-bd_sf"/>
</dbReference>
<proteinExistence type="inferred from homology"/>
<dbReference type="Pfam" id="PF13434">
    <property type="entry name" value="Lys_Orn_oxgnase"/>
    <property type="match status" value="1"/>
</dbReference>
<keyword evidence="10" id="KW-0560">Oxidoreductase</keyword>
<dbReference type="SUPFAM" id="SSF53383">
    <property type="entry name" value="PLP-dependent transferases"/>
    <property type="match status" value="1"/>
</dbReference>
<evidence type="ECO:0000256" key="5">
    <source>
        <dbReference type="ARBA" id="ARBA00012881"/>
    </source>
</evidence>
<dbReference type="InterPro" id="IPR015422">
    <property type="entry name" value="PyrdxlP-dep_Trfase_small"/>
</dbReference>
<keyword evidence="6" id="KW-0285">Flavoprotein</keyword>
<protein>
    <recommendedName>
        <fullName evidence="5">L-ornithine N(5)-monooxygenase [NAD(P)H]</fullName>
        <ecNumber evidence="5">1.14.13.196</ecNumber>
    </recommendedName>
</protein>
<evidence type="ECO:0000256" key="4">
    <source>
        <dbReference type="ARBA" id="ARBA00007588"/>
    </source>
</evidence>
<comment type="pathway">
    <text evidence="3">Siderophore biosynthesis.</text>
</comment>
<evidence type="ECO:0000256" key="11">
    <source>
        <dbReference type="ARBA" id="ARBA00023239"/>
    </source>
</evidence>
<name>A0A7R9IY37_TIMCA</name>
<dbReference type="CDD" id="cd06450">
    <property type="entry name" value="DOPA_deC_like"/>
    <property type="match status" value="1"/>
</dbReference>
<dbReference type="Gene3D" id="1.20.1650.10">
    <property type="entry name" value="PLP-dependent transferases"/>
    <property type="match status" value="1"/>
</dbReference>
<comment type="catalytic activity">
    <reaction evidence="12">
        <text>L-ornithine + NADPH + O2 = N(5)-hydroxy-L-ornithine + NADP(+) + H2O</text>
        <dbReference type="Rhea" id="RHEA:41508"/>
        <dbReference type="ChEBI" id="CHEBI:15377"/>
        <dbReference type="ChEBI" id="CHEBI:15379"/>
        <dbReference type="ChEBI" id="CHEBI:46911"/>
        <dbReference type="ChEBI" id="CHEBI:57783"/>
        <dbReference type="ChEBI" id="CHEBI:58349"/>
        <dbReference type="ChEBI" id="CHEBI:78275"/>
        <dbReference type="EC" id="1.14.13.196"/>
    </reaction>
</comment>
<evidence type="ECO:0000256" key="10">
    <source>
        <dbReference type="ARBA" id="ARBA00023002"/>
    </source>
</evidence>
<dbReference type="GO" id="GO:0016491">
    <property type="term" value="F:oxidoreductase activity"/>
    <property type="evidence" value="ECO:0007669"/>
    <property type="project" value="UniProtKB-KW"/>
</dbReference>
<accession>A0A7R9IY37</accession>
<evidence type="ECO:0000256" key="9">
    <source>
        <dbReference type="ARBA" id="ARBA00022898"/>
    </source>
</evidence>
<evidence type="ECO:0000256" key="1">
    <source>
        <dbReference type="ARBA" id="ARBA00001933"/>
    </source>
</evidence>
<evidence type="ECO:0000313" key="15">
    <source>
        <dbReference type="EMBL" id="CAD7569022.1"/>
    </source>
</evidence>
<dbReference type="GO" id="GO:0030170">
    <property type="term" value="F:pyridoxal phosphate binding"/>
    <property type="evidence" value="ECO:0007669"/>
    <property type="project" value="InterPro"/>
</dbReference>
<evidence type="ECO:0000256" key="2">
    <source>
        <dbReference type="ARBA" id="ARBA00001974"/>
    </source>
</evidence>
<dbReference type="InterPro" id="IPR002129">
    <property type="entry name" value="PyrdxlP-dep_de-COase"/>
</dbReference>
<dbReference type="Gene3D" id="3.40.640.10">
    <property type="entry name" value="Type I PLP-dependent aspartate aminotransferase-like (Major domain)"/>
    <property type="match status" value="1"/>
</dbReference>
<dbReference type="EC" id="1.14.13.196" evidence="5"/>
<evidence type="ECO:0000256" key="12">
    <source>
        <dbReference type="ARBA" id="ARBA00047598"/>
    </source>
</evidence>
<dbReference type="SUPFAM" id="SSF51905">
    <property type="entry name" value="FAD/NAD(P)-binding domain"/>
    <property type="match status" value="1"/>
</dbReference>
<dbReference type="Gene3D" id="3.90.1150.10">
    <property type="entry name" value="Aspartate Aminotransferase, domain 1"/>
    <property type="match status" value="1"/>
</dbReference>
<dbReference type="GO" id="GO:0016830">
    <property type="term" value="F:carbon-carbon lyase activity"/>
    <property type="evidence" value="ECO:0007669"/>
    <property type="project" value="InterPro"/>
</dbReference>
<organism evidence="15">
    <name type="scientific">Timema californicum</name>
    <name type="common">California timema</name>
    <name type="synonym">Walking stick</name>
    <dbReference type="NCBI Taxonomy" id="61474"/>
    <lineage>
        <taxon>Eukaryota</taxon>
        <taxon>Metazoa</taxon>
        <taxon>Ecdysozoa</taxon>
        <taxon>Arthropoda</taxon>
        <taxon>Hexapoda</taxon>
        <taxon>Insecta</taxon>
        <taxon>Pterygota</taxon>
        <taxon>Neoptera</taxon>
        <taxon>Polyneoptera</taxon>
        <taxon>Phasmatodea</taxon>
        <taxon>Timematodea</taxon>
        <taxon>Timematoidea</taxon>
        <taxon>Timematidae</taxon>
        <taxon>Timema</taxon>
    </lineage>
</organism>
<evidence type="ECO:0000256" key="7">
    <source>
        <dbReference type="ARBA" id="ARBA00022827"/>
    </source>
</evidence>
<keyword evidence="11" id="KW-0456">Lyase</keyword>
<gene>
    <name evidence="15" type="ORF">TCMB3V08_LOCUS1772</name>
</gene>